<evidence type="ECO:0000313" key="1">
    <source>
        <dbReference type="EMBL" id="SMC37389.1"/>
    </source>
</evidence>
<keyword evidence="2" id="KW-1185">Reference proteome</keyword>
<evidence type="ECO:0000313" key="2">
    <source>
        <dbReference type="Proteomes" id="UP000192360"/>
    </source>
</evidence>
<dbReference type="Proteomes" id="UP000192360">
    <property type="component" value="Unassembled WGS sequence"/>
</dbReference>
<gene>
    <name evidence="1" type="ORF">SAMN05660703_0675</name>
</gene>
<proteinExistence type="predicted"/>
<dbReference type="RefSeq" id="WP_084059966.1">
    <property type="nucleotide sequence ID" value="NZ_FWXO01000001.1"/>
</dbReference>
<dbReference type="AlphaFoldDB" id="A0A1W1YMK9"/>
<accession>A0A1W1YMK9</accession>
<sequence>MEKLRAAGLFGGALVQLSGSLASRYNECLALLGVTPTKLKTFAVDGMGWSPEIAVEKGENYYLNTGEANVNAIVISPEQKDKPVHMPSHSFDVDVMRAVFTAYHREIRDITKDSALVLNMDQNIDAFFEPFDLLRYAKIEVTFTLLHHLDEKQMEQEAFINLFNRNNNFIDRDVHQQLLNSAKRYGDLRGRKLKLDPITLQVGSFYTRAFGGVFVLKDSMKDMLIFEDQKVFKNAIQDTAHDVLLFHKEHDELMQTLVSHLVLEDDFKSAMKSPRYDRIKKHIFAEFAKKAAHPLHEILDSHFLFQKYLNELPIDVQKKISGVELYFQKLIIDKNVKLNDFVDTDYIKLLHEPHSSLEQEQKDLIWKLLVKIMPKDPVHLYWYDKALFYTLYAKWDDSYKEWVIKQILENNKKYAL</sequence>
<dbReference type="Pfam" id="PF20343">
    <property type="entry name" value="DUF6638"/>
    <property type="match status" value="1"/>
</dbReference>
<dbReference type="OrthoDB" id="8430253at2"/>
<dbReference type="STRING" id="504486.SAMN05660703_0675"/>
<dbReference type="EMBL" id="FWXO01000001">
    <property type="protein sequence ID" value="SMC37389.1"/>
    <property type="molecule type" value="Genomic_DNA"/>
</dbReference>
<dbReference type="InterPro" id="IPR046578">
    <property type="entry name" value="DUF6638"/>
</dbReference>
<name>A0A1W1YMK9_9FLAO</name>
<protein>
    <submittedName>
        <fullName evidence="1">Uncharacterized protein</fullName>
    </submittedName>
</protein>
<reference evidence="1 2" key="1">
    <citation type="submission" date="2017-04" db="EMBL/GenBank/DDBJ databases">
        <authorList>
            <person name="Afonso C.L."/>
            <person name="Miller P.J."/>
            <person name="Scott M.A."/>
            <person name="Spackman E."/>
            <person name="Goraichik I."/>
            <person name="Dimitrov K.M."/>
            <person name="Suarez D.L."/>
            <person name="Swayne D.E."/>
        </authorList>
    </citation>
    <scope>NUCLEOTIDE SEQUENCE [LARGE SCALE GENOMIC DNA]</scope>
    <source>
        <strain evidence="1 2">DSM 21164</strain>
    </source>
</reference>
<organism evidence="1 2">
    <name type="scientific">Cellulophaga tyrosinoxydans</name>
    <dbReference type="NCBI Taxonomy" id="504486"/>
    <lineage>
        <taxon>Bacteria</taxon>
        <taxon>Pseudomonadati</taxon>
        <taxon>Bacteroidota</taxon>
        <taxon>Flavobacteriia</taxon>
        <taxon>Flavobacteriales</taxon>
        <taxon>Flavobacteriaceae</taxon>
        <taxon>Cellulophaga</taxon>
    </lineage>
</organism>